<dbReference type="CDD" id="cd13580">
    <property type="entry name" value="PBP2_AlgQ_like_1"/>
    <property type="match status" value="1"/>
</dbReference>
<keyword evidence="2 6" id="KW-0732">Signal</keyword>
<dbReference type="PANTHER" id="PTHR43649">
    <property type="entry name" value="ARABINOSE-BINDING PROTEIN-RELATED"/>
    <property type="match status" value="1"/>
</dbReference>
<dbReference type="Proteomes" id="UP001596047">
    <property type="component" value="Unassembled WGS sequence"/>
</dbReference>
<gene>
    <name evidence="7" type="ORF">ACFPYJ_10405</name>
</gene>
<dbReference type="PANTHER" id="PTHR43649:SF33">
    <property type="entry name" value="POLYGALACTURONAN_RHAMNOGALACTURONAN-BINDING PROTEIN YTCQ"/>
    <property type="match status" value="1"/>
</dbReference>
<evidence type="ECO:0000256" key="4">
    <source>
        <dbReference type="ARBA" id="ARBA00023139"/>
    </source>
</evidence>
<evidence type="ECO:0000256" key="5">
    <source>
        <dbReference type="ARBA" id="ARBA00023288"/>
    </source>
</evidence>
<dbReference type="SUPFAM" id="SSF53850">
    <property type="entry name" value="Periplasmic binding protein-like II"/>
    <property type="match status" value="1"/>
</dbReference>
<keyword evidence="3" id="KW-0472">Membrane</keyword>
<keyword evidence="5" id="KW-0449">Lipoprotein</keyword>
<reference evidence="8" key="1">
    <citation type="journal article" date="2019" name="Int. J. Syst. Evol. Microbiol.">
        <title>The Global Catalogue of Microorganisms (GCM) 10K type strain sequencing project: providing services to taxonomists for standard genome sequencing and annotation.</title>
        <authorList>
            <consortium name="The Broad Institute Genomics Platform"/>
            <consortium name="The Broad Institute Genome Sequencing Center for Infectious Disease"/>
            <person name="Wu L."/>
            <person name="Ma J."/>
        </authorList>
    </citation>
    <scope>NUCLEOTIDE SEQUENCE [LARGE SCALE GENOMIC DNA]</scope>
    <source>
        <strain evidence="8">CGMCC 1.3240</strain>
    </source>
</reference>
<sequence length="504" mass="56123">MKQTRTSLWQAIASISIVTLLAGVLAGCAEKTPNEQSKGGGEASEPTEISMMNVYFSGDAPNMNNNEYIKAIEDYTNTKLDFTWVPNSAYADKFTVTLASGQLPKTLLVLNAKTPAFISAVRDGAFWEIGPYIKQFTNLSRMKQNIFDSTAIDGKIYGLFRPRPLAGIGIILRKDWLDNLGLKEPQTLEDLYQVIKAFTLNDPDKNGKNDTFGFAENNVLNGFESLLVYYGGPNKWELADGKLTPAHLTKEYVDVLKFYRRLVAEKLINPDFPLINETQKRDLIVKGKAGVTFSSMNTVTLLQDGGEKVNPAIKLDVLRTLNGPKGERARGDTGFNGLFLFPKSSVKTEAELLKILGFFDKLSDQTMQNLIEYGKEGTDYKLENGKAVKLDTARKDFPLYLPQLRVDDGSLLYEEKDLNPLDAKWKTLTAANDQIAVLNPTAPLIVDLPKTQDISKIIPDASTKYILGEIDEAAWLQAVEQWRKGGGDEQIRLMNEAYGKLHKK</sequence>
<dbReference type="Pfam" id="PF01547">
    <property type="entry name" value="SBP_bac_1"/>
    <property type="match status" value="1"/>
</dbReference>
<comment type="caution">
    <text evidence="7">The sequence shown here is derived from an EMBL/GenBank/DDBJ whole genome shotgun (WGS) entry which is preliminary data.</text>
</comment>
<feature type="signal peptide" evidence="6">
    <location>
        <begin position="1"/>
        <end position="26"/>
    </location>
</feature>
<dbReference type="InterPro" id="IPR006059">
    <property type="entry name" value="SBP"/>
</dbReference>
<evidence type="ECO:0000313" key="7">
    <source>
        <dbReference type="EMBL" id="MFC5649538.1"/>
    </source>
</evidence>
<keyword evidence="1" id="KW-1003">Cell membrane</keyword>
<dbReference type="PROSITE" id="PS51257">
    <property type="entry name" value="PROKAR_LIPOPROTEIN"/>
    <property type="match status" value="1"/>
</dbReference>
<evidence type="ECO:0000256" key="1">
    <source>
        <dbReference type="ARBA" id="ARBA00022475"/>
    </source>
</evidence>
<organism evidence="7 8">
    <name type="scientific">Paenibacillus solisilvae</name>
    <dbReference type="NCBI Taxonomy" id="2486751"/>
    <lineage>
        <taxon>Bacteria</taxon>
        <taxon>Bacillati</taxon>
        <taxon>Bacillota</taxon>
        <taxon>Bacilli</taxon>
        <taxon>Bacillales</taxon>
        <taxon>Paenibacillaceae</taxon>
        <taxon>Paenibacillus</taxon>
    </lineage>
</organism>
<protein>
    <submittedName>
        <fullName evidence="7">Extracellular solute-binding protein</fullName>
    </submittedName>
</protein>
<keyword evidence="8" id="KW-1185">Reference proteome</keyword>
<evidence type="ECO:0000313" key="8">
    <source>
        <dbReference type="Proteomes" id="UP001596047"/>
    </source>
</evidence>
<dbReference type="EMBL" id="JBHSOW010000037">
    <property type="protein sequence ID" value="MFC5649538.1"/>
    <property type="molecule type" value="Genomic_DNA"/>
</dbReference>
<evidence type="ECO:0000256" key="2">
    <source>
        <dbReference type="ARBA" id="ARBA00022729"/>
    </source>
</evidence>
<keyword evidence="4" id="KW-0564">Palmitate</keyword>
<evidence type="ECO:0000256" key="3">
    <source>
        <dbReference type="ARBA" id="ARBA00023136"/>
    </source>
</evidence>
<dbReference type="InterPro" id="IPR050490">
    <property type="entry name" value="Bact_solute-bd_prot1"/>
</dbReference>
<dbReference type="RefSeq" id="WP_379188064.1">
    <property type="nucleotide sequence ID" value="NZ_JBHSOW010000037.1"/>
</dbReference>
<feature type="chain" id="PRO_5047304229" evidence="6">
    <location>
        <begin position="27"/>
        <end position="504"/>
    </location>
</feature>
<accession>A0ABW0VVT7</accession>
<name>A0ABW0VVT7_9BACL</name>
<proteinExistence type="predicted"/>
<evidence type="ECO:0000256" key="6">
    <source>
        <dbReference type="SAM" id="SignalP"/>
    </source>
</evidence>
<dbReference type="Gene3D" id="3.40.190.10">
    <property type="entry name" value="Periplasmic binding protein-like II"/>
    <property type="match status" value="3"/>
</dbReference>